<feature type="transmembrane region" description="Helical" evidence="1">
    <location>
        <begin position="84"/>
        <end position="105"/>
    </location>
</feature>
<evidence type="ECO:0000313" key="2">
    <source>
        <dbReference type="EMBL" id="KAG5649596.1"/>
    </source>
</evidence>
<accession>A0A9P7GGL8</accession>
<organism evidence="2 3">
    <name type="scientific">Sphagnurus paluster</name>
    <dbReference type="NCBI Taxonomy" id="117069"/>
    <lineage>
        <taxon>Eukaryota</taxon>
        <taxon>Fungi</taxon>
        <taxon>Dikarya</taxon>
        <taxon>Basidiomycota</taxon>
        <taxon>Agaricomycotina</taxon>
        <taxon>Agaricomycetes</taxon>
        <taxon>Agaricomycetidae</taxon>
        <taxon>Agaricales</taxon>
        <taxon>Tricholomatineae</taxon>
        <taxon>Lyophyllaceae</taxon>
        <taxon>Sphagnurus</taxon>
    </lineage>
</organism>
<dbReference type="OrthoDB" id="10439550at2759"/>
<protein>
    <submittedName>
        <fullName evidence="2">Uncharacterized protein</fullName>
    </submittedName>
</protein>
<dbReference type="Proteomes" id="UP000717328">
    <property type="component" value="Unassembled WGS sequence"/>
</dbReference>
<evidence type="ECO:0000256" key="1">
    <source>
        <dbReference type="SAM" id="Phobius"/>
    </source>
</evidence>
<proteinExistence type="predicted"/>
<dbReference type="AlphaFoldDB" id="A0A9P7GGL8"/>
<gene>
    <name evidence="2" type="ORF">H0H81_002914</name>
</gene>
<feature type="transmembrane region" description="Helical" evidence="1">
    <location>
        <begin position="51"/>
        <end position="72"/>
    </location>
</feature>
<keyword evidence="3" id="KW-1185">Reference proteome</keyword>
<reference evidence="2" key="1">
    <citation type="submission" date="2021-02" db="EMBL/GenBank/DDBJ databases">
        <authorList>
            <person name="Nieuwenhuis M."/>
            <person name="Van De Peppel L.J.J."/>
        </authorList>
    </citation>
    <scope>NUCLEOTIDE SEQUENCE</scope>
    <source>
        <strain evidence="2">D49</strain>
    </source>
</reference>
<feature type="transmembrane region" description="Helical" evidence="1">
    <location>
        <begin position="12"/>
        <end position="30"/>
    </location>
</feature>
<comment type="caution">
    <text evidence="2">The sequence shown here is derived from an EMBL/GenBank/DDBJ whole genome shotgun (WGS) entry which is preliminary data.</text>
</comment>
<evidence type="ECO:0000313" key="3">
    <source>
        <dbReference type="Proteomes" id="UP000717328"/>
    </source>
</evidence>
<dbReference type="EMBL" id="JABCKI010000846">
    <property type="protein sequence ID" value="KAG5649596.1"/>
    <property type="molecule type" value="Genomic_DNA"/>
</dbReference>
<keyword evidence="1" id="KW-0812">Transmembrane</keyword>
<name>A0A9P7GGL8_9AGAR</name>
<keyword evidence="1" id="KW-1133">Transmembrane helix</keyword>
<sequence>MDALSRLPLTPGILGFINLCYAIVCALVVLDTPPPPPIDSVVPLPNPTHDALCACILFAAGCVNIAIAWIRTYQGELAQGIADWVTTLSFVFAGLTNHATAYLFLRAKLADGVKHQECVGACIVRAGDTEGVGWPVEKSMRSSYGGGDC</sequence>
<reference evidence="2" key="2">
    <citation type="submission" date="2021-10" db="EMBL/GenBank/DDBJ databases">
        <title>Phylogenomics reveals ancestral predisposition of the termite-cultivated fungus Termitomyces towards a domesticated lifestyle.</title>
        <authorList>
            <person name="Auxier B."/>
            <person name="Grum-Grzhimaylo A."/>
            <person name="Cardenas M.E."/>
            <person name="Lodge J.D."/>
            <person name="Laessoe T."/>
            <person name="Pedersen O."/>
            <person name="Smith M.E."/>
            <person name="Kuyper T.W."/>
            <person name="Franco-Molano E.A."/>
            <person name="Baroni T.J."/>
            <person name="Aanen D.K."/>
        </authorList>
    </citation>
    <scope>NUCLEOTIDE SEQUENCE</scope>
    <source>
        <strain evidence="2">D49</strain>
    </source>
</reference>
<keyword evidence="1" id="KW-0472">Membrane</keyword>